<accession>A0A0G0JKV7</accession>
<comment type="caution">
    <text evidence="1">The sequence shown here is derived from an EMBL/GenBank/DDBJ whole genome shotgun (WGS) entry which is preliminary data.</text>
</comment>
<protein>
    <submittedName>
        <fullName evidence="1">Uncharacterized protein</fullName>
    </submittedName>
</protein>
<name>A0A0G0JKV7_9BACT</name>
<evidence type="ECO:0000313" key="2">
    <source>
        <dbReference type="Proteomes" id="UP000034235"/>
    </source>
</evidence>
<dbReference type="Proteomes" id="UP000034235">
    <property type="component" value="Unassembled WGS sequence"/>
</dbReference>
<dbReference type="EMBL" id="LBUP01000001">
    <property type="protein sequence ID" value="KKQ67502.1"/>
    <property type="molecule type" value="Genomic_DNA"/>
</dbReference>
<evidence type="ECO:0000313" key="1">
    <source>
        <dbReference type="EMBL" id="KKQ67502.1"/>
    </source>
</evidence>
<gene>
    <name evidence="1" type="ORF">US86_C0001G0429</name>
</gene>
<sequence>MITEARPLFERLTAEFDQAFQTGIGVHEASRALDAAYTRELNVLMSQPLPDYTKLRPSGY</sequence>
<dbReference type="AlphaFoldDB" id="A0A0G0JKV7"/>
<proteinExistence type="predicted"/>
<organism evidence="1 2">
    <name type="scientific">Candidatus Daviesbacteria bacterium GW2011_GWA2_38_24</name>
    <dbReference type="NCBI Taxonomy" id="1618422"/>
    <lineage>
        <taxon>Bacteria</taxon>
        <taxon>Candidatus Daviesiibacteriota</taxon>
    </lineage>
</organism>
<reference evidence="1 2" key="1">
    <citation type="journal article" date="2015" name="Nature">
        <title>rRNA introns, odd ribosomes, and small enigmatic genomes across a large radiation of phyla.</title>
        <authorList>
            <person name="Brown C.T."/>
            <person name="Hug L.A."/>
            <person name="Thomas B.C."/>
            <person name="Sharon I."/>
            <person name="Castelle C.J."/>
            <person name="Singh A."/>
            <person name="Wilkins M.J."/>
            <person name="Williams K.H."/>
            <person name="Banfield J.F."/>
        </authorList>
    </citation>
    <scope>NUCLEOTIDE SEQUENCE [LARGE SCALE GENOMIC DNA]</scope>
</reference>